<sequence length="164" mass="18553">MIHAFAPNVETRPQIMSWPRCIRCHAIVTYVQFVVCASLRGICFPNMNCNILDCFPPNTMTEMVIHRWDPAKDGELSLQSMLTKLKAEGCGCVDYEFSPGTSFPEHTHAQDKMDCIVSGQLWFKMFGKEVILGPGDRLEVPRNTPHSARVHGNQKVVFVDATRR</sequence>
<dbReference type="SUPFAM" id="SSF51182">
    <property type="entry name" value="RmlC-like cupins"/>
    <property type="match status" value="1"/>
</dbReference>
<evidence type="ECO:0000313" key="3">
    <source>
        <dbReference type="Proteomes" id="UP000308267"/>
    </source>
</evidence>
<feature type="domain" description="Cupin type-2" evidence="1">
    <location>
        <begin position="95"/>
        <end position="160"/>
    </location>
</feature>
<evidence type="ECO:0000259" key="1">
    <source>
        <dbReference type="Pfam" id="PF07883"/>
    </source>
</evidence>
<dbReference type="InterPro" id="IPR013096">
    <property type="entry name" value="Cupin_2"/>
</dbReference>
<accession>A0A4S2L8M2</accession>
<proteinExistence type="predicted"/>
<dbReference type="PANTHER" id="PTHR40112">
    <property type="entry name" value="H2HPP ISOMERASE"/>
    <property type="match status" value="1"/>
</dbReference>
<dbReference type="AlphaFoldDB" id="A0A4S2L8M2"/>
<evidence type="ECO:0000313" key="2">
    <source>
        <dbReference type="EMBL" id="TGZ56909.1"/>
    </source>
</evidence>
<dbReference type="OrthoDB" id="1161823at2759"/>
<keyword evidence="3" id="KW-1185">Reference proteome</keyword>
<dbReference type="PANTHER" id="PTHR40112:SF1">
    <property type="entry name" value="H2HPP ISOMERASE"/>
    <property type="match status" value="1"/>
</dbReference>
<dbReference type="InterPro" id="IPR011051">
    <property type="entry name" value="RmlC_Cupin_sf"/>
</dbReference>
<dbReference type="InterPro" id="IPR014710">
    <property type="entry name" value="RmlC-like_jellyroll"/>
</dbReference>
<dbReference type="Gene3D" id="2.60.120.10">
    <property type="entry name" value="Jelly Rolls"/>
    <property type="match status" value="1"/>
</dbReference>
<gene>
    <name evidence="2" type="ORF">CRM22_010057</name>
</gene>
<dbReference type="EMBL" id="SJOL01009565">
    <property type="protein sequence ID" value="TGZ56909.1"/>
    <property type="molecule type" value="Genomic_DNA"/>
</dbReference>
<protein>
    <recommendedName>
        <fullName evidence="1">Cupin type-2 domain-containing protein</fullName>
    </recommendedName>
</protein>
<comment type="caution">
    <text evidence="2">The sequence shown here is derived from an EMBL/GenBank/DDBJ whole genome shotgun (WGS) entry which is preliminary data.</text>
</comment>
<dbReference type="Pfam" id="PF07883">
    <property type="entry name" value="Cupin_2"/>
    <property type="match status" value="1"/>
</dbReference>
<dbReference type="InterPro" id="IPR052535">
    <property type="entry name" value="Bacilysin_H2HPP_isomerase"/>
</dbReference>
<organism evidence="2 3">
    <name type="scientific">Opisthorchis felineus</name>
    <dbReference type="NCBI Taxonomy" id="147828"/>
    <lineage>
        <taxon>Eukaryota</taxon>
        <taxon>Metazoa</taxon>
        <taxon>Spiralia</taxon>
        <taxon>Lophotrochozoa</taxon>
        <taxon>Platyhelminthes</taxon>
        <taxon>Trematoda</taxon>
        <taxon>Digenea</taxon>
        <taxon>Opisthorchiida</taxon>
        <taxon>Opisthorchiata</taxon>
        <taxon>Opisthorchiidae</taxon>
        <taxon>Opisthorchis</taxon>
    </lineage>
</organism>
<reference evidence="2 3" key="1">
    <citation type="journal article" date="2019" name="BMC Genomics">
        <title>New insights from Opisthorchis felineus genome: update on genomics of the epidemiologically important liver flukes.</title>
        <authorList>
            <person name="Ershov N.I."/>
            <person name="Mordvinov V.A."/>
            <person name="Prokhortchouk E.B."/>
            <person name="Pakharukova M.Y."/>
            <person name="Gunbin K.V."/>
            <person name="Ustyantsev K."/>
            <person name="Genaev M.A."/>
            <person name="Blinov A.G."/>
            <person name="Mazur A."/>
            <person name="Boulygina E."/>
            <person name="Tsygankova S."/>
            <person name="Khrameeva E."/>
            <person name="Chekanov N."/>
            <person name="Fan G."/>
            <person name="Xiao A."/>
            <person name="Zhang H."/>
            <person name="Xu X."/>
            <person name="Yang H."/>
            <person name="Solovyev V."/>
            <person name="Lee S.M."/>
            <person name="Liu X."/>
            <person name="Afonnikov D.A."/>
            <person name="Skryabin K.G."/>
        </authorList>
    </citation>
    <scope>NUCLEOTIDE SEQUENCE [LARGE SCALE GENOMIC DNA]</scope>
    <source>
        <strain evidence="2">AK-0245</strain>
        <tissue evidence="2">Whole organism</tissue>
    </source>
</reference>
<dbReference type="Proteomes" id="UP000308267">
    <property type="component" value="Unassembled WGS sequence"/>
</dbReference>
<name>A0A4S2L8M2_OPIFE</name>